<proteinExistence type="predicted"/>
<evidence type="ECO:0000313" key="4">
    <source>
        <dbReference type="Proteomes" id="UP000320239"/>
    </source>
</evidence>
<organism evidence="3 4">
    <name type="scientific">Actinoplanes teichomyceticus</name>
    <dbReference type="NCBI Taxonomy" id="1867"/>
    <lineage>
        <taxon>Bacteria</taxon>
        <taxon>Bacillati</taxon>
        <taxon>Actinomycetota</taxon>
        <taxon>Actinomycetes</taxon>
        <taxon>Micromonosporales</taxon>
        <taxon>Micromonosporaceae</taxon>
        <taxon>Actinoplanes</taxon>
    </lineage>
</organism>
<name>A0A561WAS5_ACTTI</name>
<keyword evidence="1" id="KW-1188">Viral release from host cell</keyword>
<dbReference type="InterPro" id="IPR010090">
    <property type="entry name" value="Phage_tape_meas"/>
</dbReference>
<evidence type="ECO:0000256" key="1">
    <source>
        <dbReference type="ARBA" id="ARBA00022612"/>
    </source>
</evidence>
<accession>A0A561WAS5</accession>
<dbReference type="PANTHER" id="PTHR37813">
    <property type="entry name" value="FELS-2 PROPHAGE PROTEIN"/>
    <property type="match status" value="1"/>
</dbReference>
<dbReference type="Pfam" id="PF10145">
    <property type="entry name" value="PhageMin_Tail"/>
    <property type="match status" value="1"/>
</dbReference>
<dbReference type="PANTHER" id="PTHR37813:SF1">
    <property type="entry name" value="FELS-2 PROPHAGE PROTEIN"/>
    <property type="match status" value="1"/>
</dbReference>
<feature type="domain" description="Phage tail tape measure protein" evidence="2">
    <location>
        <begin position="93"/>
        <end position="293"/>
    </location>
</feature>
<dbReference type="Proteomes" id="UP000320239">
    <property type="component" value="Unassembled WGS sequence"/>
</dbReference>
<protein>
    <submittedName>
        <fullName evidence="3">TP901 family phage tail tape measure protein</fullName>
    </submittedName>
</protein>
<gene>
    <name evidence="3" type="ORF">FHX34_103490</name>
</gene>
<dbReference type="EMBL" id="VIWY01000003">
    <property type="protein sequence ID" value="TWG20961.1"/>
    <property type="molecule type" value="Genomic_DNA"/>
</dbReference>
<dbReference type="RefSeq" id="WP_122979646.1">
    <property type="nucleotide sequence ID" value="NZ_VIWY01000003.1"/>
</dbReference>
<keyword evidence="4" id="KW-1185">Reference proteome</keyword>
<evidence type="ECO:0000313" key="3">
    <source>
        <dbReference type="EMBL" id="TWG20961.1"/>
    </source>
</evidence>
<dbReference type="NCBIfam" id="TIGR01760">
    <property type="entry name" value="tape_meas_TP901"/>
    <property type="match status" value="1"/>
</dbReference>
<sequence>MARTVTVKIGADVTDFRAKLRGAGQSMREFRGEMAQAARAGHLDEVADQAARLGTVGVAAFGGVVMASARFEKAMSGVNAATHASGREMQMLRDAALEAGKATSYSATEAAAAETELAKAGVTVRDIIGGGLSGALSLAAAGQMDVAESAEIAASAMTQFKLKGADIPHIADLLAAGAGKAQGNVHDMGAALNQAGLVASQMGLSVEDTTGVLAAFASAGLMGSDSGTSLKTALLMLANPTDKARSLMEELGIQVYDASGKFVGVTKLAGSLKSQLGTLTQEQRNSALATIFGSDAIRAASVLYEQGASGIQTWIDKVDDQGYAADTARRQTDNLIGDLERLQGSLETLAIENGSGANGGLRMLAQGANAAVDQISELPPMVGQGITVLAGLGGAVLLLGAGWVKARRSTAAALDELRATGPVGTRAASGLQRVAGAAGKVAGAFVALQAADAVIGQFQKDLNPQAEALAAGLGRYAQSGQLAGEASRLLGGDLSKLDGQFQILADSGGKATWARGLQSGLESLIPGLDGTEGSLAKTRERVTALDQALSQMVQGGQADQAKVAFTNLSRELATNGVSMEEFRAQFPAYAAALEVSNGTTADATAKTGELGGALQSGTSTQKEYTSAVEASAAAVRGERSALNDLAKQLKSEADPVFGFLDAQQKLTEAQKASAEAVKKHGKNSAEAKEATRNLALAAIELEGRAGALGQTFDGEMTPALRSTLRAAGLSERQISGLAGQFRQAKEDGDEFAGRYKADVSLSGYGGVTGQLDKLLIYQQALKKGISVSAAASAFNKNARPEFHAGGWTGPGGKYEPAGVVHADEFVIRKEARQKIEAANPGLLDEMNATGQVRGYATGGLVLPFPASVAGARIPSRAEVAKAVGPVFDRDWPSSPGAQRGDSGVWHKIVQLIKSTGPLSGEFGNAFRPGDPKWHGSGRAVDWMGYEQDALASFLASKRPLELIHRTKSRDYAYTRGVNKGSFNAALMEAHRNHIHVAMANGGVINEHVIGYGRSGATYEFGEAGPERVTPLRGYAGGGYVNVAPTTTAPTGFRPTGTRLDYLESLLAARSAVSALTAALKENGRTWSTATAKGRDNRSALIAGVRAAQQAAEAKYAETGSVKAANRVYDDYIKQLDRALKAMGVNAKQRRALIKTYSEKPKYDLPETAPRAPSNSSGRVRSITDQMAAEEALGDARKAFAWTKPTFNTKTVAGRSELTQLFAYLGAAEQAAQSLYAEGGNAKAATALYNSYLGQLRTILSRSGMSKAQIDSLLRTYGRITLSKNALGGVYERAGGGLREAQIAAGGPTMYAWAERETGGEAFIPRLGDKARSLAIWQHVGERWLQQPVWRPGSAAAGPGVARHITVEAPITIALGPDTIRRQVRIEVDTVLGEVAAATVYQTA</sequence>
<comment type="caution">
    <text evidence="3">The sequence shown here is derived from an EMBL/GenBank/DDBJ whole genome shotgun (WGS) entry which is preliminary data.</text>
</comment>
<evidence type="ECO:0000259" key="2">
    <source>
        <dbReference type="Pfam" id="PF10145"/>
    </source>
</evidence>
<reference evidence="3 4" key="1">
    <citation type="submission" date="2019-06" db="EMBL/GenBank/DDBJ databases">
        <title>Sequencing the genomes of 1000 actinobacteria strains.</title>
        <authorList>
            <person name="Klenk H.-P."/>
        </authorList>
    </citation>
    <scope>NUCLEOTIDE SEQUENCE [LARGE SCALE GENOMIC DNA]</scope>
    <source>
        <strain evidence="3 4">DSM 43866</strain>
    </source>
</reference>